<keyword evidence="3" id="KW-1185">Reference proteome</keyword>
<protein>
    <submittedName>
        <fullName evidence="2">RNase H-like HicB family nuclease</fullName>
    </submittedName>
</protein>
<organism evidence="2 3">
    <name type="scientific">Caldalkalibacillus horti</name>
    <dbReference type="NCBI Taxonomy" id="77523"/>
    <lineage>
        <taxon>Bacteria</taxon>
        <taxon>Bacillati</taxon>
        <taxon>Bacillota</taxon>
        <taxon>Bacilli</taxon>
        <taxon>Bacillales</taxon>
        <taxon>Bacillaceae</taxon>
        <taxon>Caldalkalibacillus</taxon>
    </lineage>
</organism>
<name>A0ABT9W0N2_9BACI</name>
<dbReference type="Proteomes" id="UP001235840">
    <property type="component" value="Unassembled WGS sequence"/>
</dbReference>
<evidence type="ECO:0000313" key="2">
    <source>
        <dbReference type="EMBL" id="MDQ0166655.1"/>
    </source>
</evidence>
<dbReference type="EMBL" id="JAUSTY010000010">
    <property type="protein sequence ID" value="MDQ0166655.1"/>
    <property type="molecule type" value="Genomic_DNA"/>
</dbReference>
<evidence type="ECO:0000313" key="3">
    <source>
        <dbReference type="Proteomes" id="UP001235840"/>
    </source>
</evidence>
<comment type="caution">
    <text evidence="2">The sequence shown here is derived from an EMBL/GenBank/DDBJ whole genome shotgun (WGS) entry which is preliminary data.</text>
</comment>
<dbReference type="Pfam" id="PF15919">
    <property type="entry name" value="HicB_lk_antitox"/>
    <property type="match status" value="1"/>
</dbReference>
<proteinExistence type="predicted"/>
<evidence type="ECO:0000259" key="1">
    <source>
        <dbReference type="Pfam" id="PF15919"/>
    </source>
</evidence>
<reference evidence="2 3" key="1">
    <citation type="submission" date="2023-07" db="EMBL/GenBank/DDBJ databases">
        <title>Genomic Encyclopedia of Type Strains, Phase IV (KMG-IV): sequencing the most valuable type-strain genomes for metagenomic binning, comparative biology and taxonomic classification.</title>
        <authorList>
            <person name="Goeker M."/>
        </authorList>
    </citation>
    <scope>NUCLEOTIDE SEQUENCE [LARGE SCALE GENOMIC DNA]</scope>
    <source>
        <strain evidence="2 3">DSM 12751</strain>
    </source>
</reference>
<dbReference type="Gene3D" id="3.30.160.250">
    <property type="match status" value="1"/>
</dbReference>
<dbReference type="SUPFAM" id="SSF143100">
    <property type="entry name" value="TTHA1013/TTHA0281-like"/>
    <property type="match status" value="1"/>
</dbReference>
<dbReference type="InterPro" id="IPR035069">
    <property type="entry name" value="TTHA1013/TTHA0281-like"/>
</dbReference>
<gene>
    <name evidence="2" type="ORF">J2S11_002571</name>
</gene>
<sequence>MSNYVFPALFERGIDGENDFTITFPDLPGCITEGSNFKESMYMAKDVLAGYLYALEEDGEDIPEPSESNLPKNSNALVIMIQVTTDIIRDEMENKAIKKTLTIPKWLNDAAEEADINFSQLLQYALKQRLNIRTKDPI</sequence>
<dbReference type="RefSeq" id="WP_307395039.1">
    <property type="nucleotide sequence ID" value="NZ_BAAADK010000047.1"/>
</dbReference>
<dbReference type="InterPro" id="IPR031807">
    <property type="entry name" value="HicB-like"/>
</dbReference>
<accession>A0ABT9W0N2</accession>
<feature type="domain" description="HicB-like antitoxin of toxin-antitoxin system" evidence="1">
    <location>
        <begin position="6"/>
        <end position="122"/>
    </location>
</feature>